<proteinExistence type="predicted"/>
<protein>
    <recommendedName>
        <fullName evidence="3">DNA ligase</fullName>
    </recommendedName>
</protein>
<organism evidence="1 2">
    <name type="scientific">Helcococcus bovis</name>
    <dbReference type="NCBI Taxonomy" id="3153252"/>
    <lineage>
        <taxon>Bacteria</taxon>
        <taxon>Bacillati</taxon>
        <taxon>Bacillota</taxon>
        <taxon>Tissierellia</taxon>
        <taxon>Tissierellales</taxon>
        <taxon>Peptoniphilaceae</taxon>
        <taxon>Helcococcus</taxon>
    </lineage>
</organism>
<dbReference type="Proteomes" id="UP001629536">
    <property type="component" value="Unassembled WGS sequence"/>
</dbReference>
<keyword evidence="2" id="KW-1185">Reference proteome</keyword>
<dbReference type="EMBL" id="JBFNFH010000003">
    <property type="protein sequence ID" value="MFM1524462.1"/>
    <property type="molecule type" value="Genomic_DNA"/>
</dbReference>
<gene>
    <name evidence="1" type="ORF">ABGF40_02130</name>
</gene>
<comment type="caution">
    <text evidence="1">The sequence shown here is derived from an EMBL/GenBank/DDBJ whole genome shotgun (WGS) entry which is preliminary data.</text>
</comment>
<sequence length="91" mass="10555">MAKIKQLKEIHESLTEIVDDLGNLLYREDDKETKNEEEIDIETLRGILAEKSRAGFTKDIKELLSKYGSDKLSQVDPMNYKNLIKDVEELK</sequence>
<evidence type="ECO:0008006" key="3">
    <source>
        <dbReference type="Google" id="ProtNLM"/>
    </source>
</evidence>
<evidence type="ECO:0000313" key="2">
    <source>
        <dbReference type="Proteomes" id="UP001629536"/>
    </source>
</evidence>
<dbReference type="RefSeq" id="WP_408105069.1">
    <property type="nucleotide sequence ID" value="NZ_JBFNFH010000003.1"/>
</dbReference>
<name>A0ABW9F5C1_9FIRM</name>
<evidence type="ECO:0000313" key="1">
    <source>
        <dbReference type="EMBL" id="MFM1524462.1"/>
    </source>
</evidence>
<accession>A0ABW9F5C1</accession>
<reference evidence="1 2" key="1">
    <citation type="journal article" date="2024" name="Front. Microbiol.">
        <title>Pangenomic and biochemical analyses of Helcococcus ovis reveal widespread tetracycline resistance and a novel bacterial species, Helcococcus bovis.</title>
        <authorList>
            <person name="Cunha F."/>
            <person name="Zhai Y."/>
            <person name="Casaro S."/>
            <person name="Jones K.L."/>
            <person name="Hernandez M."/>
            <person name="Bisinotto R.S."/>
            <person name="Kariyawasam S."/>
            <person name="Brown M.B."/>
            <person name="Phillips A."/>
            <person name="Jeong K.C."/>
            <person name="Galvao K.N."/>
        </authorList>
    </citation>
    <scope>NUCLEOTIDE SEQUENCE [LARGE SCALE GENOMIC DNA]</scope>
    <source>
        <strain evidence="1 2">KG197</strain>
    </source>
</reference>